<feature type="non-terminal residue" evidence="4">
    <location>
        <position position="1"/>
    </location>
</feature>
<evidence type="ECO:0000259" key="3">
    <source>
        <dbReference type="Pfam" id="PF00004"/>
    </source>
</evidence>
<proteinExistence type="predicted"/>
<dbReference type="SUPFAM" id="SSF52540">
    <property type="entry name" value="P-loop containing nucleoside triphosphate hydrolases"/>
    <property type="match status" value="1"/>
</dbReference>
<accession>A0A0B6ZHS5</accession>
<evidence type="ECO:0000256" key="2">
    <source>
        <dbReference type="SAM" id="MobiDB-lite"/>
    </source>
</evidence>
<feature type="non-terminal residue" evidence="4">
    <location>
        <position position="395"/>
    </location>
</feature>
<evidence type="ECO:0000313" key="4">
    <source>
        <dbReference type="EMBL" id="CEK68179.1"/>
    </source>
</evidence>
<protein>
    <recommendedName>
        <fullName evidence="3">ATPase AAA-type core domain-containing protein</fullName>
    </recommendedName>
</protein>
<feature type="compositionally biased region" description="Basic and acidic residues" evidence="2">
    <location>
        <begin position="223"/>
        <end position="246"/>
    </location>
</feature>
<feature type="compositionally biased region" description="Basic and acidic residues" evidence="2">
    <location>
        <begin position="194"/>
        <end position="204"/>
    </location>
</feature>
<feature type="compositionally biased region" description="Acidic residues" evidence="2">
    <location>
        <begin position="205"/>
        <end position="222"/>
    </location>
</feature>
<sequence length="395" mass="44752">KSCPVALYEGNVVQGKPEFAVSFLDKVYCLSSAEALGKFMRNPRPYLVPKQPRTPCKISLVGQPFSGKTTLCYLLAQYYGAKVFDIHALALKKKQEEKERFVEQMRIETTEKAIEQVKNKIKKQWEIEAKKKEKERQAQLTVEAEALKLEHERMAFYEEEDEGLWEDGGKRSSGVAEVIPSSVQVVPPAEEEKEEAKPSQSKEDGGEEVQPDPDLNADEEKDTEGQEVAKKDSQEDEKRGTPKDDGSMPDVDAEVKPVSVDPDVRVIIEPQVDGTHPEVKAIVNVAVSLAEVAPINITPEYEAELLEITIRDWEKELRSTRHDGPLHGCWILDNFPETPELWSACVERNVIPDSVYVLGDEIKSIDENKLRLTCARYCLKNREMLLSEMKRRVLE</sequence>
<dbReference type="Gene3D" id="3.40.50.300">
    <property type="entry name" value="P-loop containing nucleotide triphosphate hydrolases"/>
    <property type="match status" value="1"/>
</dbReference>
<dbReference type="InterPro" id="IPR027417">
    <property type="entry name" value="P-loop_NTPase"/>
</dbReference>
<dbReference type="GO" id="GO:0016887">
    <property type="term" value="F:ATP hydrolysis activity"/>
    <property type="evidence" value="ECO:0007669"/>
    <property type="project" value="InterPro"/>
</dbReference>
<dbReference type="Pfam" id="PF00004">
    <property type="entry name" value="AAA"/>
    <property type="match status" value="1"/>
</dbReference>
<gene>
    <name evidence="4" type="primary">ORF65405</name>
</gene>
<evidence type="ECO:0000256" key="1">
    <source>
        <dbReference type="SAM" id="Coils"/>
    </source>
</evidence>
<organism evidence="4">
    <name type="scientific">Arion vulgaris</name>
    <dbReference type="NCBI Taxonomy" id="1028688"/>
    <lineage>
        <taxon>Eukaryota</taxon>
        <taxon>Metazoa</taxon>
        <taxon>Spiralia</taxon>
        <taxon>Lophotrochozoa</taxon>
        <taxon>Mollusca</taxon>
        <taxon>Gastropoda</taxon>
        <taxon>Heterobranchia</taxon>
        <taxon>Euthyneura</taxon>
        <taxon>Panpulmonata</taxon>
        <taxon>Eupulmonata</taxon>
        <taxon>Stylommatophora</taxon>
        <taxon>Helicina</taxon>
        <taxon>Arionoidea</taxon>
        <taxon>Arionidae</taxon>
        <taxon>Arion</taxon>
    </lineage>
</organism>
<dbReference type="InterPro" id="IPR003959">
    <property type="entry name" value="ATPase_AAA_core"/>
</dbReference>
<feature type="coiled-coil region" evidence="1">
    <location>
        <begin position="91"/>
        <end position="150"/>
    </location>
</feature>
<keyword evidence="1" id="KW-0175">Coiled coil</keyword>
<name>A0A0B6ZHS5_9EUPU</name>
<dbReference type="GO" id="GO:0005524">
    <property type="term" value="F:ATP binding"/>
    <property type="evidence" value="ECO:0007669"/>
    <property type="project" value="InterPro"/>
</dbReference>
<dbReference type="EMBL" id="HACG01021314">
    <property type="protein sequence ID" value="CEK68179.1"/>
    <property type="molecule type" value="Transcribed_RNA"/>
</dbReference>
<reference evidence="4" key="1">
    <citation type="submission" date="2014-12" db="EMBL/GenBank/DDBJ databases">
        <title>Insight into the proteome of Arion vulgaris.</title>
        <authorList>
            <person name="Aradska J."/>
            <person name="Bulat T."/>
            <person name="Smidak R."/>
            <person name="Sarate P."/>
            <person name="Gangsoo J."/>
            <person name="Sialana F."/>
            <person name="Bilban M."/>
            <person name="Lubec G."/>
        </authorList>
    </citation>
    <scope>NUCLEOTIDE SEQUENCE</scope>
    <source>
        <tissue evidence="4">Skin</tissue>
    </source>
</reference>
<feature type="region of interest" description="Disordered" evidence="2">
    <location>
        <begin position="159"/>
        <end position="258"/>
    </location>
</feature>
<dbReference type="AlphaFoldDB" id="A0A0B6ZHS5"/>
<feature type="domain" description="ATPase AAA-type core" evidence="3">
    <location>
        <begin position="59"/>
        <end position="122"/>
    </location>
</feature>